<dbReference type="PANTHER" id="PTHR34979">
    <property type="entry name" value="INNER MEMBRANE PROTEIN YGAZ"/>
    <property type="match status" value="1"/>
</dbReference>
<dbReference type="Pfam" id="PF03591">
    <property type="entry name" value="AzlC"/>
    <property type="match status" value="1"/>
</dbReference>
<feature type="region of interest" description="Disordered" evidence="8">
    <location>
        <begin position="253"/>
        <end position="293"/>
    </location>
</feature>
<evidence type="ECO:0000256" key="5">
    <source>
        <dbReference type="ARBA" id="ARBA00022692"/>
    </source>
</evidence>
<name>A0ABX8XFD0_SHEPU</name>
<reference evidence="10 11" key="1">
    <citation type="submission" date="2021-08" db="EMBL/GenBank/DDBJ databases">
        <title>Shewanella putrefaciens YZ-J, complete genome.</title>
        <authorList>
            <person name="Yi Z."/>
        </authorList>
    </citation>
    <scope>NUCLEOTIDE SEQUENCE [LARGE SCALE GENOMIC DNA]</scope>
    <source>
        <strain evidence="10 11">YZ-J</strain>
    </source>
</reference>
<dbReference type="RefSeq" id="WP_061782727.1">
    <property type="nucleotide sequence ID" value="NZ_BMPK01000002.1"/>
</dbReference>
<evidence type="ECO:0000313" key="11">
    <source>
        <dbReference type="Proteomes" id="UP000827084"/>
    </source>
</evidence>
<evidence type="ECO:0000256" key="1">
    <source>
        <dbReference type="ARBA" id="ARBA00004651"/>
    </source>
</evidence>
<accession>A0ABX8XFD0</accession>
<dbReference type="InterPro" id="IPR011606">
    <property type="entry name" value="Brnchd-chn_aa_trnsp_permease"/>
</dbReference>
<keyword evidence="6 9" id="KW-1133">Transmembrane helix</keyword>
<gene>
    <name evidence="10" type="ORF">K3G22_06915</name>
</gene>
<organism evidence="10 11">
    <name type="scientific">Shewanella putrefaciens</name>
    <name type="common">Pseudomonas putrefaciens</name>
    <dbReference type="NCBI Taxonomy" id="24"/>
    <lineage>
        <taxon>Bacteria</taxon>
        <taxon>Pseudomonadati</taxon>
        <taxon>Pseudomonadota</taxon>
        <taxon>Gammaproteobacteria</taxon>
        <taxon>Alteromonadales</taxon>
        <taxon>Shewanellaceae</taxon>
        <taxon>Shewanella</taxon>
    </lineage>
</organism>
<feature type="transmembrane region" description="Helical" evidence="9">
    <location>
        <begin position="27"/>
        <end position="48"/>
    </location>
</feature>
<evidence type="ECO:0000256" key="6">
    <source>
        <dbReference type="ARBA" id="ARBA00022989"/>
    </source>
</evidence>
<evidence type="ECO:0000256" key="9">
    <source>
        <dbReference type="SAM" id="Phobius"/>
    </source>
</evidence>
<dbReference type="Proteomes" id="UP000827084">
    <property type="component" value="Chromosome"/>
</dbReference>
<keyword evidence="7 9" id="KW-0472">Membrane</keyword>
<comment type="similarity">
    <text evidence="2">Belongs to the AzlC family.</text>
</comment>
<keyword evidence="4" id="KW-1003">Cell membrane</keyword>
<dbReference type="PANTHER" id="PTHR34979:SF1">
    <property type="entry name" value="INNER MEMBRANE PROTEIN YGAZ"/>
    <property type="match status" value="1"/>
</dbReference>
<evidence type="ECO:0000256" key="3">
    <source>
        <dbReference type="ARBA" id="ARBA00022448"/>
    </source>
</evidence>
<feature type="transmembrane region" description="Helical" evidence="9">
    <location>
        <begin position="220"/>
        <end position="238"/>
    </location>
</feature>
<feature type="transmembrane region" description="Helical" evidence="9">
    <location>
        <begin position="60"/>
        <end position="93"/>
    </location>
</feature>
<protein>
    <submittedName>
        <fullName evidence="10">AzlC family ABC transporter permease</fullName>
    </submittedName>
</protein>
<comment type="subcellular location">
    <subcellularLocation>
        <location evidence="1">Cell membrane</location>
        <topology evidence="1">Multi-pass membrane protein</topology>
    </subcellularLocation>
</comment>
<dbReference type="EMBL" id="CP080635">
    <property type="protein sequence ID" value="QYX74136.1"/>
    <property type="molecule type" value="Genomic_DNA"/>
</dbReference>
<keyword evidence="3" id="KW-0813">Transport</keyword>
<proteinExistence type="inferred from homology"/>
<evidence type="ECO:0000256" key="7">
    <source>
        <dbReference type="ARBA" id="ARBA00023136"/>
    </source>
</evidence>
<feature type="compositionally biased region" description="Polar residues" evidence="8">
    <location>
        <begin position="274"/>
        <end position="293"/>
    </location>
</feature>
<feature type="transmembrane region" description="Helical" evidence="9">
    <location>
        <begin position="172"/>
        <end position="190"/>
    </location>
</feature>
<sequence length="293" mass="31035">MTTDKLIEPDVYPVHPSKSKAFLKGTLAMMPLTIAVVPWGILAGSFAIEVGLTPIESQAMSAIIFAGAAQLVALGMVKAGIGLWSILITTLLITSRHLLYAMAMRSQISPLPLKWRLTLGFLLTDELFAIANQGKLHKFDPWYALGGGLSFYIGWNIATLLGIVAGNAIENLGELGLDFAIAATFIALVVPTIKKPSILVCVLVSLTLAVVCAVFKIQAGLLIAAIAGMTAGVLYAKVTKETERVEQSVSQLASTQAKTEMDTEAGTDIKTKTEANTGNESLTETKTLSGEKA</sequence>
<evidence type="ECO:0000256" key="4">
    <source>
        <dbReference type="ARBA" id="ARBA00022475"/>
    </source>
</evidence>
<evidence type="ECO:0000256" key="8">
    <source>
        <dbReference type="SAM" id="MobiDB-lite"/>
    </source>
</evidence>
<feature type="transmembrane region" description="Helical" evidence="9">
    <location>
        <begin position="143"/>
        <end position="165"/>
    </location>
</feature>
<keyword evidence="11" id="KW-1185">Reference proteome</keyword>
<keyword evidence="5 9" id="KW-0812">Transmembrane</keyword>
<dbReference type="GeneID" id="67442977"/>
<evidence type="ECO:0000313" key="10">
    <source>
        <dbReference type="EMBL" id="QYX74136.1"/>
    </source>
</evidence>
<evidence type="ECO:0000256" key="2">
    <source>
        <dbReference type="ARBA" id="ARBA00010735"/>
    </source>
</evidence>